<accession>A0ACC2XEU6</accession>
<name>A0ACC2XEU6_9TREE</name>
<protein>
    <submittedName>
        <fullName evidence="1">Uncharacterized protein</fullName>
    </submittedName>
</protein>
<dbReference type="EMBL" id="JASBWV010000015">
    <property type="protein sequence ID" value="KAJ9122151.1"/>
    <property type="molecule type" value="Genomic_DNA"/>
</dbReference>
<keyword evidence="2" id="KW-1185">Reference proteome</keyword>
<organism evidence="1 2">
    <name type="scientific">Naganishia onofrii</name>
    <dbReference type="NCBI Taxonomy" id="1851511"/>
    <lineage>
        <taxon>Eukaryota</taxon>
        <taxon>Fungi</taxon>
        <taxon>Dikarya</taxon>
        <taxon>Basidiomycota</taxon>
        <taxon>Agaricomycotina</taxon>
        <taxon>Tremellomycetes</taxon>
        <taxon>Filobasidiales</taxon>
        <taxon>Filobasidiaceae</taxon>
        <taxon>Naganishia</taxon>
    </lineage>
</organism>
<reference evidence="1" key="1">
    <citation type="submission" date="2023-04" db="EMBL/GenBank/DDBJ databases">
        <title>Draft Genome sequencing of Naganishia species isolated from polar environments using Oxford Nanopore Technology.</title>
        <authorList>
            <person name="Leo P."/>
            <person name="Venkateswaran K."/>
        </authorList>
    </citation>
    <scope>NUCLEOTIDE SEQUENCE</scope>
    <source>
        <strain evidence="1">DBVPG 5303</strain>
    </source>
</reference>
<gene>
    <name evidence="1" type="ORF">QFC24_004379</name>
</gene>
<dbReference type="Proteomes" id="UP001234202">
    <property type="component" value="Unassembled WGS sequence"/>
</dbReference>
<evidence type="ECO:0000313" key="2">
    <source>
        <dbReference type="Proteomes" id="UP001234202"/>
    </source>
</evidence>
<sequence>MDTAFRKIDIDQYDEDRLVPQDLYDPDPRGPDGVIADARNRSAEVRSLLSKGDATGALATILTDCPYGDGVDEAKNLTTTAVLSILNSTRSTDIPAILKNLDGAQQDRLMAYLYKASLTASSQWTSDPL</sequence>
<proteinExistence type="predicted"/>
<comment type="caution">
    <text evidence="1">The sequence shown here is derived from an EMBL/GenBank/DDBJ whole genome shotgun (WGS) entry which is preliminary data.</text>
</comment>
<evidence type="ECO:0000313" key="1">
    <source>
        <dbReference type="EMBL" id="KAJ9122151.1"/>
    </source>
</evidence>